<dbReference type="EMBL" id="QVTE01000051">
    <property type="protein sequence ID" value="RFU66364.1"/>
    <property type="molecule type" value="Genomic_DNA"/>
</dbReference>
<dbReference type="AlphaFoldDB" id="A0A372LK18"/>
<sequence>MYNRKNVEEVPPEETKVWECTSDTCKGWIRDNFRTEGSQICPLCGSEMAASTKMLQAINNPRITQA</sequence>
<proteinExistence type="predicted"/>
<protein>
    <submittedName>
        <fullName evidence="1">Cold-shock protein</fullName>
    </submittedName>
</protein>
<keyword evidence="2" id="KW-1185">Reference proteome</keyword>
<organism evidence="1 2">
    <name type="scientific">Peribacillus saganii</name>
    <dbReference type="NCBI Taxonomy" id="2303992"/>
    <lineage>
        <taxon>Bacteria</taxon>
        <taxon>Bacillati</taxon>
        <taxon>Bacillota</taxon>
        <taxon>Bacilli</taxon>
        <taxon>Bacillales</taxon>
        <taxon>Bacillaceae</taxon>
        <taxon>Peribacillus</taxon>
    </lineage>
</organism>
<dbReference type="Proteomes" id="UP000264541">
    <property type="component" value="Unassembled WGS sequence"/>
</dbReference>
<dbReference type="OrthoDB" id="1955171at2"/>
<evidence type="ECO:0000313" key="1">
    <source>
        <dbReference type="EMBL" id="RFU66364.1"/>
    </source>
</evidence>
<dbReference type="Pfam" id="PF14169">
    <property type="entry name" value="YdjO"/>
    <property type="match status" value="1"/>
</dbReference>
<accession>A0A372LK18</accession>
<name>A0A372LK18_9BACI</name>
<dbReference type="InterPro" id="IPR025916">
    <property type="entry name" value="YdjO"/>
</dbReference>
<gene>
    <name evidence="1" type="ORF">D0469_17165</name>
</gene>
<reference evidence="1 2" key="1">
    <citation type="submission" date="2018-08" db="EMBL/GenBank/DDBJ databases">
        <title>Bacillus chawlae sp. nov., Bacillus glennii sp. nov., and Bacillus saganii sp. nov. Isolated from the Vehicle Assembly Building at Kennedy Space Center where the Viking Spacecraft were Assembled.</title>
        <authorList>
            <person name="Seuylemezian A."/>
            <person name="Vaishampayan P."/>
        </authorList>
    </citation>
    <scope>NUCLEOTIDE SEQUENCE [LARGE SCALE GENOMIC DNA]</scope>
    <source>
        <strain evidence="1 2">V47-23a</strain>
    </source>
</reference>
<evidence type="ECO:0000313" key="2">
    <source>
        <dbReference type="Proteomes" id="UP000264541"/>
    </source>
</evidence>
<dbReference type="RefSeq" id="WP_117327948.1">
    <property type="nucleotide sequence ID" value="NZ_QVTE01000051.1"/>
</dbReference>
<comment type="caution">
    <text evidence="1">The sequence shown here is derived from an EMBL/GenBank/DDBJ whole genome shotgun (WGS) entry which is preliminary data.</text>
</comment>